<proteinExistence type="predicted"/>
<gene>
    <name evidence="1" type="ORF">KCMC57_53250</name>
</gene>
<reference evidence="1" key="1">
    <citation type="submission" date="2024-07" db="EMBL/GenBank/DDBJ databases">
        <title>Complete genome sequences of cellulolytic bacteria, Kitasatospora sp. CMC57 and Streptomyces sp. CMC78, isolated from Japanese agricultural soil.</title>
        <authorList>
            <person name="Hashimoto T."/>
            <person name="Ito M."/>
            <person name="Iwamoto M."/>
            <person name="Fukahori D."/>
            <person name="Shoda T."/>
            <person name="Sakoda M."/>
            <person name="Morohoshi T."/>
            <person name="Mitsuboshi M."/>
            <person name="Nishizawa T."/>
        </authorList>
    </citation>
    <scope>NUCLEOTIDE SEQUENCE</scope>
    <source>
        <strain evidence="1">CMC57</strain>
    </source>
</reference>
<dbReference type="RefSeq" id="WP_407991124.1">
    <property type="nucleotide sequence ID" value="NZ_AP035881.2"/>
</dbReference>
<protein>
    <submittedName>
        <fullName evidence="1">Uncharacterized protein</fullName>
    </submittedName>
</protein>
<sequence>MKHIAGTTGQQADQCTEQLRTYLESKDPQAFTEDDNLWSMVFDRLVGKEF</sequence>
<evidence type="ECO:0000313" key="1">
    <source>
        <dbReference type="EMBL" id="BFP48957.1"/>
    </source>
</evidence>
<accession>A0AB33K0E7</accession>
<dbReference type="EMBL" id="AP035881">
    <property type="protein sequence ID" value="BFP48957.1"/>
    <property type="molecule type" value="Genomic_DNA"/>
</dbReference>
<dbReference type="AlphaFoldDB" id="A0AB33K0E7"/>
<name>A0AB33K0E7_9ACTN</name>
<organism evidence="1">
    <name type="scientific">Kitasatospora sp. CMC57</name>
    <dbReference type="NCBI Taxonomy" id="3231513"/>
    <lineage>
        <taxon>Bacteria</taxon>
        <taxon>Bacillati</taxon>
        <taxon>Actinomycetota</taxon>
        <taxon>Actinomycetes</taxon>
        <taxon>Kitasatosporales</taxon>
        <taxon>Streptomycetaceae</taxon>
        <taxon>Kitasatospora</taxon>
    </lineage>
</organism>